<reference evidence="1 2" key="1">
    <citation type="submission" date="2017-10" db="EMBL/GenBank/DDBJ databases">
        <title>Draft genome of two endophytic bacteria isolated from 'guarana' Paullinia cupana (Mart.) Ducke.</title>
        <authorList>
            <person name="Siqueira K.A."/>
            <person name="Liotti R.G."/>
            <person name="Mendes T.A."/>
            <person name="Soares M.A."/>
        </authorList>
    </citation>
    <scope>NUCLEOTIDE SEQUENCE [LARGE SCALE GENOMIC DNA]</scope>
    <source>
        <strain evidence="1 2">342</strain>
    </source>
</reference>
<dbReference type="AlphaFoldDB" id="A0A2S9I8F0"/>
<name>A0A2S9I8F0_9GAMM</name>
<sequence length="445" mass="51765">MKIEFLVLINNDNSFCNSKKSFIDFLQIDSQISISGKKLTYKQSAYSNASITVKFNVEMNNTPSNKERYFVIAIENLDMSLVDEFHEIGDKIKNLCNLINPGSIIVNTLWDDVGRHYASQAYPHINEVENIMRKLISKFMLINVGMDWSKETIHPELAKKIEKFDEDDTNLNDLYKIDFINLSDFLFDKKRDISIEDLDRVLLKTKFDESDKEKILKYVPKSNWDKYFINLLGEKSRNIESQWKLLYKLRNKVAHNRFLTKEDLKRIKGLTNSLKEILVNAMDKLGEIDLNDEDRSNIISSISTLSLNSDASLVEKQISDYYVKRGFDIRKVRYSRLDPQADFIFNNSTSLIAVNIKVYDTRLLQNTINGLIKKTATLLSNYIDNENINKGKLIIILVGDHKMTLKLNQHIDEITNFISKEIDQRITCEFGFINESQEYEILAKQ</sequence>
<organism evidence="1 2">
    <name type="scientific">Pantoea coffeiphila</name>
    <dbReference type="NCBI Taxonomy" id="1465635"/>
    <lineage>
        <taxon>Bacteria</taxon>
        <taxon>Pseudomonadati</taxon>
        <taxon>Pseudomonadota</taxon>
        <taxon>Gammaproteobacteria</taxon>
        <taxon>Enterobacterales</taxon>
        <taxon>Erwiniaceae</taxon>
        <taxon>Pantoea</taxon>
    </lineage>
</organism>
<dbReference type="EMBL" id="PDET01000014">
    <property type="protein sequence ID" value="PRD14004.1"/>
    <property type="molecule type" value="Genomic_DNA"/>
</dbReference>
<dbReference type="OrthoDB" id="1237440at2"/>
<protein>
    <submittedName>
        <fullName evidence="1">Uncharacterized protein</fullName>
    </submittedName>
</protein>
<comment type="caution">
    <text evidence="1">The sequence shown here is derived from an EMBL/GenBank/DDBJ whole genome shotgun (WGS) entry which is preliminary data.</text>
</comment>
<gene>
    <name evidence="1" type="ORF">CQW29_18540</name>
</gene>
<proteinExistence type="predicted"/>
<dbReference type="RefSeq" id="WP_105594223.1">
    <property type="nucleotide sequence ID" value="NZ_PDET01000014.1"/>
</dbReference>
<dbReference type="Proteomes" id="UP000239181">
    <property type="component" value="Unassembled WGS sequence"/>
</dbReference>
<evidence type="ECO:0000313" key="1">
    <source>
        <dbReference type="EMBL" id="PRD14004.1"/>
    </source>
</evidence>
<evidence type="ECO:0000313" key="2">
    <source>
        <dbReference type="Proteomes" id="UP000239181"/>
    </source>
</evidence>
<keyword evidence="2" id="KW-1185">Reference proteome</keyword>
<accession>A0A2S9I8F0</accession>